<dbReference type="SMART" id="SM00382">
    <property type="entry name" value="AAA"/>
    <property type="match status" value="1"/>
</dbReference>
<keyword evidence="5 8" id="KW-0067">ATP-binding</keyword>
<accession>A0A554LI62</accession>
<dbReference type="Gene3D" id="1.10.8.60">
    <property type="match status" value="1"/>
</dbReference>
<dbReference type="Proteomes" id="UP000315689">
    <property type="component" value="Unassembled WGS sequence"/>
</dbReference>
<dbReference type="InterPro" id="IPR012763">
    <property type="entry name" value="DNA_pol_III_sug/sutau_N"/>
</dbReference>
<dbReference type="NCBIfam" id="TIGR02397">
    <property type="entry name" value="dnaX_nterm"/>
    <property type="match status" value="1"/>
</dbReference>
<evidence type="ECO:0000256" key="2">
    <source>
        <dbReference type="ARBA" id="ARBA00022723"/>
    </source>
</evidence>
<comment type="similarity">
    <text evidence="1 8">Belongs to the DnaX/STICHEL family.</text>
</comment>
<evidence type="ECO:0000256" key="6">
    <source>
        <dbReference type="ARBA" id="ARBA00022932"/>
    </source>
</evidence>
<feature type="domain" description="AAA+ ATPase" evidence="10">
    <location>
        <begin position="34"/>
        <end position="182"/>
    </location>
</feature>
<evidence type="ECO:0000256" key="5">
    <source>
        <dbReference type="ARBA" id="ARBA00022840"/>
    </source>
</evidence>
<sequence>MALYHKYRPQTFDDLVGQDHIREILSNALRQDKVSHAYLFSGPRGLGKTTTARLLAKAINCANNQKDKTKPCNACDICRQISASQALDVIEIDGASNRGIDEIRELRDKVRFAPNFAPKKIYIIDEVHMLTAPAFNALLKTLEEPPFHAIFILATTEAHKVPETILSRVQRFDFRRAAEKDLQEYLTKIAQAEKVEIEPAAIGEITRLAQGSFRDGIMFLDQAISGAPKKINLDWVLKSLGMASGKTVDSFIARLEKQDTAKCLIILDKMKDGGLDLSNFVDLLITQMRKRMRLNGKDLDWARWIKILLKASKQISYAPDPCLPLELAIYDMSQNLDDNFKRSNVDKKEPIYEKVSFKVNPVRNSSGALNPVGIILKSDPAAEQRGIISNGVKKKSDSKDPKPEKEKKSSKTDSLLIDDIHSQWGKILSELKASNFSLSNLLAGAMIEGLDGNVLRISVKYQFYKDQLEKVGSRKIVEKICLQILGLPIILDCKVDKGMFLAQEKKKDSELQRQVSELLA</sequence>
<keyword evidence="4" id="KW-0862">Zinc</keyword>
<name>A0A554LI62_9BACT</name>
<dbReference type="SUPFAM" id="SSF48019">
    <property type="entry name" value="post-AAA+ oligomerization domain-like"/>
    <property type="match status" value="1"/>
</dbReference>
<keyword evidence="2" id="KW-0479">Metal-binding</keyword>
<dbReference type="InterPro" id="IPR027417">
    <property type="entry name" value="P-loop_NTPase"/>
</dbReference>
<evidence type="ECO:0000256" key="8">
    <source>
        <dbReference type="RuleBase" id="RU364063"/>
    </source>
</evidence>
<gene>
    <name evidence="8" type="primary">dnaX</name>
    <name evidence="11" type="ORF">CEN89_622</name>
</gene>
<keyword evidence="6 8" id="KW-0239">DNA-directed DNA polymerase</keyword>
<evidence type="ECO:0000256" key="7">
    <source>
        <dbReference type="ARBA" id="ARBA00049244"/>
    </source>
</evidence>
<dbReference type="GO" id="GO:0003677">
    <property type="term" value="F:DNA binding"/>
    <property type="evidence" value="ECO:0007669"/>
    <property type="project" value="InterPro"/>
</dbReference>
<evidence type="ECO:0000313" key="11">
    <source>
        <dbReference type="EMBL" id="TSC92554.1"/>
    </source>
</evidence>
<dbReference type="AlphaFoldDB" id="A0A554LI62"/>
<dbReference type="EC" id="2.7.7.7" evidence="8"/>
<proteinExistence type="inferred from homology"/>
<dbReference type="InterPro" id="IPR045085">
    <property type="entry name" value="HLD_clamp_pol_III_gamma_tau"/>
</dbReference>
<dbReference type="GO" id="GO:0003887">
    <property type="term" value="F:DNA-directed DNA polymerase activity"/>
    <property type="evidence" value="ECO:0007669"/>
    <property type="project" value="UniProtKB-KW"/>
</dbReference>
<keyword evidence="3 8" id="KW-0547">Nucleotide-binding</keyword>
<dbReference type="Pfam" id="PF22608">
    <property type="entry name" value="DNAX_ATPase_lid"/>
    <property type="match status" value="1"/>
</dbReference>
<comment type="subunit">
    <text evidence="8">DNA polymerase III contains a core (composed of alpha, epsilon and theta chains) that associates with a tau subunit. This core dimerizes to form the POLIII' complex. PolIII' associates with the gamma complex (composed of gamma, delta, delta', psi and chi chains) and with the beta chain to form the complete DNA polymerase III complex.</text>
</comment>
<dbReference type="SUPFAM" id="SSF52540">
    <property type="entry name" value="P-loop containing nucleoside triphosphate hydrolases"/>
    <property type="match status" value="1"/>
</dbReference>
<evidence type="ECO:0000256" key="1">
    <source>
        <dbReference type="ARBA" id="ARBA00006360"/>
    </source>
</evidence>
<dbReference type="Gene3D" id="3.40.50.300">
    <property type="entry name" value="P-loop containing nucleotide triphosphate hydrolases"/>
    <property type="match status" value="1"/>
</dbReference>
<dbReference type="GO" id="GO:0046872">
    <property type="term" value="F:metal ion binding"/>
    <property type="evidence" value="ECO:0007669"/>
    <property type="project" value="UniProtKB-KW"/>
</dbReference>
<evidence type="ECO:0000256" key="4">
    <source>
        <dbReference type="ARBA" id="ARBA00022833"/>
    </source>
</evidence>
<keyword evidence="8" id="KW-0548">Nucleotidyltransferase</keyword>
<reference evidence="11 12" key="1">
    <citation type="submission" date="2017-07" db="EMBL/GenBank/DDBJ databases">
        <title>Mechanisms for carbon and nitrogen cycling indicate functional differentiation within the Candidate Phyla Radiation.</title>
        <authorList>
            <person name="Danczak R.E."/>
            <person name="Johnston M.D."/>
            <person name="Kenah C."/>
            <person name="Slattery M."/>
            <person name="Wrighton K.C."/>
            <person name="Wilkins M.J."/>
        </authorList>
    </citation>
    <scope>NUCLEOTIDE SEQUENCE [LARGE SCALE GENOMIC DNA]</scope>
    <source>
        <strain evidence="11">Licking1014_7</strain>
    </source>
</reference>
<dbReference type="NCBIfam" id="NF004046">
    <property type="entry name" value="PRK05563.1"/>
    <property type="match status" value="1"/>
</dbReference>
<comment type="catalytic activity">
    <reaction evidence="7 8">
        <text>DNA(n) + a 2'-deoxyribonucleoside 5'-triphosphate = DNA(n+1) + diphosphate</text>
        <dbReference type="Rhea" id="RHEA:22508"/>
        <dbReference type="Rhea" id="RHEA-COMP:17339"/>
        <dbReference type="Rhea" id="RHEA-COMP:17340"/>
        <dbReference type="ChEBI" id="CHEBI:33019"/>
        <dbReference type="ChEBI" id="CHEBI:61560"/>
        <dbReference type="ChEBI" id="CHEBI:173112"/>
        <dbReference type="EC" id="2.7.7.7"/>
    </reaction>
</comment>
<comment type="caution">
    <text evidence="11">The sequence shown here is derived from an EMBL/GenBank/DDBJ whole genome shotgun (WGS) entry which is preliminary data.</text>
</comment>
<dbReference type="InterPro" id="IPR003593">
    <property type="entry name" value="AAA+_ATPase"/>
</dbReference>
<comment type="function">
    <text evidence="8">DNA polymerase III is a complex, multichain enzyme responsible for most of the replicative synthesis in bacteria. This DNA polymerase also exhibits 3' to 5' exonuclease activity.</text>
</comment>
<dbReference type="InterPro" id="IPR008921">
    <property type="entry name" value="DNA_pol3_clamp-load_cplx_C"/>
</dbReference>
<evidence type="ECO:0000259" key="10">
    <source>
        <dbReference type="SMART" id="SM00382"/>
    </source>
</evidence>
<dbReference type="EMBL" id="VMGK01000021">
    <property type="protein sequence ID" value="TSC92554.1"/>
    <property type="molecule type" value="Genomic_DNA"/>
</dbReference>
<feature type="region of interest" description="Disordered" evidence="9">
    <location>
        <begin position="387"/>
        <end position="413"/>
    </location>
</feature>
<evidence type="ECO:0000313" key="12">
    <source>
        <dbReference type="Proteomes" id="UP000315689"/>
    </source>
</evidence>
<dbReference type="InterPro" id="IPR050238">
    <property type="entry name" value="DNA_Rep/Repair_Clamp_Loader"/>
</dbReference>
<dbReference type="PANTHER" id="PTHR11669:SF0">
    <property type="entry name" value="PROTEIN STICHEL-LIKE 2"/>
    <property type="match status" value="1"/>
</dbReference>
<dbReference type="PANTHER" id="PTHR11669">
    <property type="entry name" value="REPLICATION FACTOR C / DNA POLYMERASE III GAMMA-TAU SUBUNIT"/>
    <property type="match status" value="1"/>
</dbReference>
<evidence type="ECO:0000256" key="3">
    <source>
        <dbReference type="ARBA" id="ARBA00022741"/>
    </source>
</evidence>
<dbReference type="CDD" id="cd18137">
    <property type="entry name" value="HLD_clamp_pol_III_gamma_tau"/>
    <property type="match status" value="1"/>
</dbReference>
<keyword evidence="8" id="KW-0808">Transferase</keyword>
<dbReference type="GO" id="GO:0009360">
    <property type="term" value="C:DNA polymerase III complex"/>
    <property type="evidence" value="ECO:0007669"/>
    <property type="project" value="InterPro"/>
</dbReference>
<keyword evidence="8" id="KW-0235">DNA replication</keyword>
<dbReference type="Pfam" id="PF13177">
    <property type="entry name" value="DNA_pol3_delta2"/>
    <property type="match status" value="1"/>
</dbReference>
<dbReference type="GO" id="GO:0005524">
    <property type="term" value="F:ATP binding"/>
    <property type="evidence" value="ECO:0007669"/>
    <property type="project" value="UniProtKB-KW"/>
</dbReference>
<feature type="compositionally biased region" description="Basic and acidic residues" evidence="9">
    <location>
        <begin position="394"/>
        <end position="411"/>
    </location>
</feature>
<evidence type="ECO:0000256" key="9">
    <source>
        <dbReference type="SAM" id="MobiDB-lite"/>
    </source>
</evidence>
<dbReference type="FunFam" id="3.40.50.300:FF:000014">
    <property type="entry name" value="DNA polymerase III subunit gamma/tau"/>
    <property type="match status" value="1"/>
</dbReference>
<organism evidence="11 12">
    <name type="scientific">Candidatus Berkelbacteria bacterium Licking1014_7</name>
    <dbReference type="NCBI Taxonomy" id="2017147"/>
    <lineage>
        <taxon>Bacteria</taxon>
        <taxon>Candidatus Berkelbacteria</taxon>
    </lineage>
</organism>
<dbReference type="CDD" id="cd00009">
    <property type="entry name" value="AAA"/>
    <property type="match status" value="1"/>
</dbReference>
<protein>
    <recommendedName>
        <fullName evidence="8">DNA polymerase III subunit gamma/tau</fullName>
        <ecNumber evidence="8">2.7.7.7</ecNumber>
    </recommendedName>
</protein>
<dbReference type="GO" id="GO:0006261">
    <property type="term" value="P:DNA-templated DNA replication"/>
    <property type="evidence" value="ECO:0007669"/>
    <property type="project" value="TreeGrafter"/>
</dbReference>